<keyword evidence="6" id="KW-0408">Iron</keyword>
<dbReference type="Pfam" id="PF03918">
    <property type="entry name" value="CcmH"/>
    <property type="match status" value="1"/>
</dbReference>
<dbReference type="GO" id="GO:0046872">
    <property type="term" value="F:metal ion binding"/>
    <property type="evidence" value="ECO:0007669"/>
    <property type="project" value="UniProtKB-KW"/>
</dbReference>
<dbReference type="InterPro" id="IPR038297">
    <property type="entry name" value="CcmH/CycL/NrfF/Ccl2_sf"/>
</dbReference>
<proteinExistence type="inferred from homology"/>
<evidence type="ECO:0000256" key="5">
    <source>
        <dbReference type="ARBA" id="ARBA00022748"/>
    </source>
</evidence>
<keyword evidence="4" id="KW-0732">Signal</keyword>
<comment type="similarity">
    <text evidence="1">Belongs to the CcmH/CycL/Ccl2/NrfF family.</text>
</comment>
<dbReference type="PANTHER" id="PTHR47870:SF1">
    <property type="entry name" value="CYTOCHROME C-TYPE BIOGENESIS PROTEIN CCMH"/>
    <property type="match status" value="1"/>
</dbReference>
<dbReference type="CDD" id="cd16378">
    <property type="entry name" value="CcmH_N"/>
    <property type="match status" value="1"/>
</dbReference>
<keyword evidence="3" id="KW-0479">Metal-binding</keyword>
<dbReference type="PANTHER" id="PTHR47870">
    <property type="entry name" value="CYTOCHROME C-TYPE BIOGENESIS PROTEIN CCMH"/>
    <property type="match status" value="1"/>
</dbReference>
<keyword evidence="7" id="KW-0812">Transmembrane</keyword>
<dbReference type="AlphaFoldDB" id="A0A382Y9G1"/>
<dbReference type="Gene3D" id="1.10.8.640">
    <property type="entry name" value="Cytochrome C biogenesis protein"/>
    <property type="match status" value="1"/>
</dbReference>
<evidence type="ECO:0000256" key="4">
    <source>
        <dbReference type="ARBA" id="ARBA00022729"/>
    </source>
</evidence>
<feature type="transmembrane region" description="Helical" evidence="7">
    <location>
        <begin position="93"/>
        <end position="112"/>
    </location>
</feature>
<evidence type="ECO:0000256" key="6">
    <source>
        <dbReference type="ARBA" id="ARBA00023004"/>
    </source>
</evidence>
<keyword evidence="5" id="KW-0201">Cytochrome c-type biogenesis</keyword>
<dbReference type="EMBL" id="UINC01173718">
    <property type="protein sequence ID" value="SVD79461.1"/>
    <property type="molecule type" value="Genomic_DNA"/>
</dbReference>
<gene>
    <name evidence="9" type="ORF">METZ01_LOCUS432315</name>
</gene>
<evidence type="ECO:0000256" key="7">
    <source>
        <dbReference type="SAM" id="Phobius"/>
    </source>
</evidence>
<keyword evidence="2" id="KW-0349">Heme</keyword>
<dbReference type="GO" id="GO:0017004">
    <property type="term" value="P:cytochrome complex assembly"/>
    <property type="evidence" value="ECO:0007669"/>
    <property type="project" value="UniProtKB-KW"/>
</dbReference>
<accession>A0A382Y9G1</accession>
<organism evidence="9">
    <name type="scientific">marine metagenome</name>
    <dbReference type="NCBI Taxonomy" id="408172"/>
    <lineage>
        <taxon>unclassified sequences</taxon>
        <taxon>metagenomes</taxon>
        <taxon>ecological metagenomes</taxon>
    </lineage>
</organism>
<protein>
    <recommendedName>
        <fullName evidence="8">CcmH/CycL/Ccl2/NrfF N-terminal domain-containing protein</fullName>
    </recommendedName>
</protein>
<evidence type="ECO:0000256" key="1">
    <source>
        <dbReference type="ARBA" id="ARBA00010342"/>
    </source>
</evidence>
<sequence>MFLVALTSSAELIYQFEDQQQEDRFYRLINETRCPKCTSGSIASSNAPVSRDLKQKIYELILAGTSDEEIKNYISERFGASSSYKPAVKGMNYFLWFGPFIFLSLIILIFYFNKRV</sequence>
<keyword evidence="7" id="KW-0472">Membrane</keyword>
<dbReference type="InterPro" id="IPR051263">
    <property type="entry name" value="C-type_cytochrome_biogenesis"/>
</dbReference>
<dbReference type="InterPro" id="IPR005616">
    <property type="entry name" value="CcmH/CycL/Ccl2/NrfF_N"/>
</dbReference>
<evidence type="ECO:0000256" key="3">
    <source>
        <dbReference type="ARBA" id="ARBA00022723"/>
    </source>
</evidence>
<evidence type="ECO:0000259" key="8">
    <source>
        <dbReference type="Pfam" id="PF03918"/>
    </source>
</evidence>
<evidence type="ECO:0000313" key="9">
    <source>
        <dbReference type="EMBL" id="SVD79461.1"/>
    </source>
</evidence>
<feature type="domain" description="CcmH/CycL/Ccl2/NrfF N-terminal" evidence="8">
    <location>
        <begin position="7"/>
        <end position="114"/>
    </location>
</feature>
<reference evidence="9" key="1">
    <citation type="submission" date="2018-05" db="EMBL/GenBank/DDBJ databases">
        <authorList>
            <person name="Lanie J.A."/>
            <person name="Ng W.-L."/>
            <person name="Kazmierczak K.M."/>
            <person name="Andrzejewski T.M."/>
            <person name="Davidsen T.M."/>
            <person name="Wayne K.J."/>
            <person name="Tettelin H."/>
            <person name="Glass J.I."/>
            <person name="Rusch D."/>
            <person name="Podicherti R."/>
            <person name="Tsui H.-C.T."/>
            <person name="Winkler M.E."/>
        </authorList>
    </citation>
    <scope>NUCLEOTIDE SEQUENCE</scope>
</reference>
<dbReference type="GO" id="GO:0005886">
    <property type="term" value="C:plasma membrane"/>
    <property type="evidence" value="ECO:0007669"/>
    <property type="project" value="TreeGrafter"/>
</dbReference>
<evidence type="ECO:0000256" key="2">
    <source>
        <dbReference type="ARBA" id="ARBA00022617"/>
    </source>
</evidence>
<name>A0A382Y9G1_9ZZZZ</name>
<keyword evidence="7" id="KW-1133">Transmembrane helix</keyword>